<dbReference type="InterPro" id="IPR008523">
    <property type="entry name" value="DUF805"/>
</dbReference>
<protein>
    <submittedName>
        <fullName evidence="3">Inner membrane protein YhaH</fullName>
    </submittedName>
</protein>
<dbReference type="KEGG" id="acij:JS278_01435"/>
<organism evidence="3 4">
    <name type="scientific">Acidipropionibacterium virtanenii</name>
    <dbReference type="NCBI Taxonomy" id="2057246"/>
    <lineage>
        <taxon>Bacteria</taxon>
        <taxon>Bacillati</taxon>
        <taxon>Actinomycetota</taxon>
        <taxon>Actinomycetes</taxon>
        <taxon>Propionibacteriales</taxon>
        <taxon>Propionibacteriaceae</taxon>
        <taxon>Acidipropionibacterium</taxon>
    </lineage>
</organism>
<dbReference type="RefSeq" id="WP_114044587.1">
    <property type="nucleotide sequence ID" value="NZ_CP025198.1"/>
</dbReference>
<keyword evidence="4" id="KW-1185">Reference proteome</keyword>
<dbReference type="Proteomes" id="UP000251995">
    <property type="component" value="Chromosome"/>
</dbReference>
<feature type="transmembrane region" description="Helical" evidence="2">
    <location>
        <begin position="186"/>
        <end position="206"/>
    </location>
</feature>
<accession>A0A344UTK6</accession>
<reference evidence="3 4" key="1">
    <citation type="submission" date="2017-12" db="EMBL/GenBank/DDBJ databases">
        <title>The whole genome sequence of the Acidipropionibacterium virtanenii sp. nov. type strain JS278.</title>
        <authorList>
            <person name="Laine P."/>
            <person name="Deptula P."/>
            <person name="Varmanen P."/>
            <person name="Auvinen P."/>
        </authorList>
    </citation>
    <scope>NUCLEOTIDE SEQUENCE [LARGE SCALE GENOMIC DNA]</scope>
    <source>
        <strain evidence="3 4">JS278</strain>
    </source>
</reference>
<dbReference type="PANTHER" id="PTHR34980">
    <property type="entry name" value="INNER MEMBRANE PROTEIN-RELATED-RELATED"/>
    <property type="match status" value="1"/>
</dbReference>
<feature type="compositionally biased region" description="Low complexity" evidence="1">
    <location>
        <begin position="14"/>
        <end position="64"/>
    </location>
</feature>
<proteinExistence type="predicted"/>
<name>A0A344UTK6_9ACTN</name>
<sequence length="225" mass="24300">MSNQQWGPAPQNPDPYQQPYQQAQGQPGPYGQQGQPGPYSQQSPYGQQNPYGQSPYAPAPYGAMPGPGGGRPRPSVGFGRAVQLFFKNYAVFNGRASRSEYWWVVLFNGLIGLVFGIFAAVMAASAVASIPTDPYDPNYDPNAAVAGISGGLIFMYIILGIWSLAILVPSIAIAVRRFHDTDKSGWFYLLSLIPGGSIVVLILLAMPSVPQAWQRYDTGKLPVES</sequence>
<dbReference type="SUPFAM" id="SSF81995">
    <property type="entry name" value="beta-sandwich domain of Sec23/24"/>
    <property type="match status" value="1"/>
</dbReference>
<gene>
    <name evidence="3" type="primary">yhaH</name>
    <name evidence="3" type="ORF">JS278_01435</name>
</gene>
<evidence type="ECO:0000256" key="1">
    <source>
        <dbReference type="SAM" id="MobiDB-lite"/>
    </source>
</evidence>
<feature type="transmembrane region" description="Helical" evidence="2">
    <location>
        <begin position="101"/>
        <end position="128"/>
    </location>
</feature>
<evidence type="ECO:0000313" key="3">
    <source>
        <dbReference type="EMBL" id="AXE38604.1"/>
    </source>
</evidence>
<keyword evidence="2" id="KW-0472">Membrane</keyword>
<keyword evidence="2" id="KW-0812">Transmembrane</keyword>
<dbReference type="PANTHER" id="PTHR34980:SF2">
    <property type="entry name" value="INNER MEMBRANE PROTEIN YHAH-RELATED"/>
    <property type="match status" value="1"/>
</dbReference>
<evidence type="ECO:0000256" key="2">
    <source>
        <dbReference type="SAM" id="Phobius"/>
    </source>
</evidence>
<dbReference type="GO" id="GO:0005886">
    <property type="term" value="C:plasma membrane"/>
    <property type="evidence" value="ECO:0007669"/>
    <property type="project" value="TreeGrafter"/>
</dbReference>
<dbReference type="OrthoDB" id="9812349at2"/>
<evidence type="ECO:0000313" key="4">
    <source>
        <dbReference type="Proteomes" id="UP000251995"/>
    </source>
</evidence>
<keyword evidence="2" id="KW-1133">Transmembrane helix</keyword>
<feature type="region of interest" description="Disordered" evidence="1">
    <location>
        <begin position="1"/>
        <end position="72"/>
    </location>
</feature>
<dbReference type="Pfam" id="PF05656">
    <property type="entry name" value="DUF805"/>
    <property type="match status" value="1"/>
</dbReference>
<feature type="transmembrane region" description="Helical" evidence="2">
    <location>
        <begin position="148"/>
        <end position="174"/>
    </location>
</feature>
<dbReference type="AlphaFoldDB" id="A0A344UTK6"/>
<dbReference type="EMBL" id="CP025198">
    <property type="protein sequence ID" value="AXE38604.1"/>
    <property type="molecule type" value="Genomic_DNA"/>
</dbReference>